<dbReference type="Gene3D" id="1.10.287.130">
    <property type="match status" value="1"/>
</dbReference>
<dbReference type="InterPro" id="IPR000014">
    <property type="entry name" value="PAS"/>
</dbReference>
<dbReference type="InterPro" id="IPR035965">
    <property type="entry name" value="PAS-like_dom_sf"/>
</dbReference>
<keyword evidence="5" id="KW-0418">Kinase</keyword>
<dbReference type="Gene3D" id="3.30.450.20">
    <property type="entry name" value="PAS domain"/>
    <property type="match status" value="1"/>
</dbReference>
<organism evidence="11">
    <name type="scientific">hydrothermal vent metagenome</name>
    <dbReference type="NCBI Taxonomy" id="652676"/>
    <lineage>
        <taxon>unclassified sequences</taxon>
        <taxon>metagenomes</taxon>
        <taxon>ecological metagenomes</taxon>
    </lineage>
</organism>
<dbReference type="PROSITE" id="PS50113">
    <property type="entry name" value="PAC"/>
    <property type="match status" value="1"/>
</dbReference>
<dbReference type="EMBL" id="UOGC01000098">
    <property type="protein sequence ID" value="VAX19884.1"/>
    <property type="molecule type" value="Genomic_DNA"/>
</dbReference>
<protein>
    <submittedName>
        <fullName evidence="11">Diguanylate cyclase/phosphodiesterase (GGDEF &amp; EAL domains) with PAS/PAC sensor(S)</fullName>
    </submittedName>
</protein>
<feature type="domain" description="PAC" evidence="10">
    <location>
        <begin position="422"/>
        <end position="476"/>
    </location>
</feature>
<dbReference type="Pfam" id="PF14827">
    <property type="entry name" value="dCache_3"/>
    <property type="match status" value="1"/>
</dbReference>
<keyword evidence="8" id="KW-0472">Membrane</keyword>
<dbReference type="Gene3D" id="3.30.565.10">
    <property type="entry name" value="Histidine kinase-like ATPase, C-terminal domain"/>
    <property type="match status" value="1"/>
</dbReference>
<dbReference type="PANTHER" id="PTHR43065:SF42">
    <property type="entry name" value="TWO-COMPONENT SENSOR PPRA"/>
    <property type="match status" value="1"/>
</dbReference>
<evidence type="ECO:0000256" key="4">
    <source>
        <dbReference type="ARBA" id="ARBA00022741"/>
    </source>
</evidence>
<dbReference type="InterPro" id="IPR000700">
    <property type="entry name" value="PAS-assoc_C"/>
</dbReference>
<dbReference type="SUPFAM" id="SSF55874">
    <property type="entry name" value="ATPase domain of HSP90 chaperone/DNA topoisomerase II/histidine kinase"/>
    <property type="match status" value="1"/>
</dbReference>
<evidence type="ECO:0000256" key="3">
    <source>
        <dbReference type="ARBA" id="ARBA00022679"/>
    </source>
</evidence>
<comment type="subcellular location">
    <subcellularLocation>
        <location evidence="1">Membrane</location>
    </subcellularLocation>
</comment>
<name>A0A3B1C7D8_9ZZZZ</name>
<dbReference type="InterPro" id="IPR003661">
    <property type="entry name" value="HisK_dim/P_dom"/>
</dbReference>
<dbReference type="AlphaFoldDB" id="A0A3B1C7D8"/>
<dbReference type="CDD" id="cd00130">
    <property type="entry name" value="PAS"/>
    <property type="match status" value="1"/>
</dbReference>
<dbReference type="InterPro" id="IPR029150">
    <property type="entry name" value="dCache_3"/>
</dbReference>
<keyword evidence="2" id="KW-0597">Phosphoprotein</keyword>
<evidence type="ECO:0000256" key="2">
    <source>
        <dbReference type="ARBA" id="ARBA00022553"/>
    </source>
</evidence>
<gene>
    <name evidence="11" type="ORF">MNBD_NITROSPINAE01-78</name>
</gene>
<dbReference type="InterPro" id="IPR036097">
    <property type="entry name" value="HisK_dim/P_sf"/>
</dbReference>
<evidence type="ECO:0000256" key="7">
    <source>
        <dbReference type="ARBA" id="ARBA00023012"/>
    </source>
</evidence>
<dbReference type="Pfam" id="PF00512">
    <property type="entry name" value="HisKA"/>
    <property type="match status" value="1"/>
</dbReference>
<feature type="non-terminal residue" evidence="11">
    <location>
        <position position="634"/>
    </location>
</feature>
<keyword evidence="8" id="KW-0812">Transmembrane</keyword>
<dbReference type="PROSITE" id="PS50112">
    <property type="entry name" value="PAS"/>
    <property type="match status" value="1"/>
</dbReference>
<keyword evidence="3" id="KW-0808">Transferase</keyword>
<accession>A0A3B1C7D8</accession>
<feature type="transmembrane region" description="Helical" evidence="8">
    <location>
        <begin position="12"/>
        <end position="30"/>
    </location>
</feature>
<dbReference type="GO" id="GO:0016020">
    <property type="term" value="C:membrane"/>
    <property type="evidence" value="ECO:0007669"/>
    <property type="project" value="UniProtKB-SubCell"/>
</dbReference>
<evidence type="ECO:0000313" key="11">
    <source>
        <dbReference type="EMBL" id="VAX19884.1"/>
    </source>
</evidence>
<dbReference type="Pfam" id="PF13426">
    <property type="entry name" value="PAS_9"/>
    <property type="match status" value="1"/>
</dbReference>
<dbReference type="SMART" id="SM00091">
    <property type="entry name" value="PAS"/>
    <property type="match status" value="1"/>
</dbReference>
<evidence type="ECO:0000259" key="9">
    <source>
        <dbReference type="PROSITE" id="PS50112"/>
    </source>
</evidence>
<evidence type="ECO:0000256" key="6">
    <source>
        <dbReference type="ARBA" id="ARBA00022840"/>
    </source>
</evidence>
<evidence type="ECO:0000256" key="5">
    <source>
        <dbReference type="ARBA" id="ARBA00022777"/>
    </source>
</evidence>
<dbReference type="SUPFAM" id="SSF47384">
    <property type="entry name" value="Homodimeric domain of signal transducing histidine kinase"/>
    <property type="match status" value="1"/>
</dbReference>
<evidence type="ECO:0000259" key="10">
    <source>
        <dbReference type="PROSITE" id="PS50113"/>
    </source>
</evidence>
<dbReference type="SMART" id="SM00388">
    <property type="entry name" value="HisKA"/>
    <property type="match status" value="1"/>
</dbReference>
<dbReference type="InterPro" id="IPR029151">
    <property type="entry name" value="Sensor-like_sf"/>
</dbReference>
<feature type="domain" description="PAS" evidence="9">
    <location>
        <begin position="351"/>
        <end position="396"/>
    </location>
</feature>
<dbReference type="CDD" id="cd00082">
    <property type="entry name" value="HisKA"/>
    <property type="match status" value="1"/>
</dbReference>
<dbReference type="SUPFAM" id="SSF55785">
    <property type="entry name" value="PYP-like sensor domain (PAS domain)"/>
    <property type="match status" value="1"/>
</dbReference>
<proteinExistence type="predicted"/>
<keyword evidence="6" id="KW-0067">ATP-binding</keyword>
<dbReference type="NCBIfam" id="TIGR00229">
    <property type="entry name" value="sensory_box"/>
    <property type="match status" value="1"/>
</dbReference>
<keyword evidence="8" id="KW-1133">Transmembrane helix</keyword>
<sequence>MGNINFKARLLVPFTLALIVFLGVFVFYTYQHELRDIDEASERLVGSALELFRGQVSSDATALAVSIRFISENKELAALMVKGDRSALFASAKHIYHELSKNQKVTHFYFHNPDMVNFLRMHSPTFYDDTINSYTALKAEKTQNLFYGMELGKFGHLTLRVVSPWIVDGKLIGYLELGEEIGHILKNIKNTLDVDFILTIDKNFLKQSDWEEGMAMLGRKGKWDNLPKSVIADTSLGNNANLLKIVKSGKDKVFSDEKNGIANFFYKDDMNSRYGVDLVRLEDVSGRNVASLYILWNITRVIAGAIYYVLLVGAISLVAGVFLFILFYITLNRVEKELSFFYKSLEAASADNARLAAAVEQADEMVVMTDKDGTIQYVNPAFESVTGYRREEILGKKPDVLSSGKHDETFYRTMWNTIYAGDIWKGRFINKKKDGSLFDSDCVISPVRGQDGAIVNYVSLQRDVTRDRKLESKLRASQKMEAIGTLAGGIAHDFNNILTGIIGYTELANDDLKEGSEAKENLDAALKAGARAKDLVAEILMFSRDGEQAANQVYLQTVVRETLGMLRPIIPSTISIRESIDDSLPSIMANCTQITQVIMNLCTNAEHSMRKNGGVLNITLGGFEADGDFASVHE</sequence>
<dbReference type="InterPro" id="IPR036890">
    <property type="entry name" value="HATPase_C_sf"/>
</dbReference>
<keyword evidence="4" id="KW-0547">Nucleotide-binding</keyword>
<keyword evidence="7" id="KW-0902">Two-component regulatory system</keyword>
<feature type="transmembrane region" description="Helical" evidence="8">
    <location>
        <begin position="305"/>
        <end position="329"/>
    </location>
</feature>
<reference evidence="11" key="1">
    <citation type="submission" date="2018-06" db="EMBL/GenBank/DDBJ databases">
        <authorList>
            <person name="Zhirakovskaya E."/>
        </authorList>
    </citation>
    <scope>NUCLEOTIDE SEQUENCE</scope>
</reference>
<evidence type="ECO:0000256" key="8">
    <source>
        <dbReference type="SAM" id="Phobius"/>
    </source>
</evidence>
<dbReference type="SUPFAM" id="SSF103190">
    <property type="entry name" value="Sensory domain-like"/>
    <property type="match status" value="1"/>
</dbReference>
<dbReference type="GO" id="GO:0000155">
    <property type="term" value="F:phosphorelay sensor kinase activity"/>
    <property type="evidence" value="ECO:0007669"/>
    <property type="project" value="InterPro"/>
</dbReference>
<dbReference type="GO" id="GO:0005524">
    <property type="term" value="F:ATP binding"/>
    <property type="evidence" value="ECO:0007669"/>
    <property type="project" value="UniProtKB-KW"/>
</dbReference>
<dbReference type="PANTHER" id="PTHR43065">
    <property type="entry name" value="SENSOR HISTIDINE KINASE"/>
    <property type="match status" value="1"/>
</dbReference>
<evidence type="ECO:0000256" key="1">
    <source>
        <dbReference type="ARBA" id="ARBA00004370"/>
    </source>
</evidence>